<evidence type="ECO:0000313" key="3">
    <source>
        <dbReference type="Proteomes" id="UP000016600"/>
    </source>
</evidence>
<feature type="transmembrane region" description="Helical" evidence="1">
    <location>
        <begin position="197"/>
        <end position="230"/>
    </location>
</feature>
<feature type="transmembrane region" description="Helical" evidence="1">
    <location>
        <begin position="106"/>
        <end position="127"/>
    </location>
</feature>
<dbReference type="Proteomes" id="UP000016600">
    <property type="component" value="Unassembled WGS sequence"/>
</dbReference>
<gene>
    <name evidence="2" type="ORF">HMPREF1218_0309</name>
</gene>
<keyword evidence="1" id="KW-1133">Transmembrane helix</keyword>
<proteinExistence type="predicted"/>
<feature type="transmembrane region" description="Helical" evidence="1">
    <location>
        <begin position="250"/>
        <end position="278"/>
    </location>
</feature>
<evidence type="ECO:0000313" key="2">
    <source>
        <dbReference type="EMBL" id="ERK03899.1"/>
    </source>
</evidence>
<reference evidence="2 3" key="1">
    <citation type="submission" date="2013-08" db="EMBL/GenBank/DDBJ databases">
        <authorList>
            <person name="Durkin A.S."/>
            <person name="Haft D.R."/>
            <person name="McCorrison J."/>
            <person name="Torralba M."/>
            <person name="Gillis M."/>
            <person name="Haft D.H."/>
            <person name="Methe B."/>
            <person name="Sutton G."/>
            <person name="Nelson K.E."/>
        </authorList>
    </citation>
    <scope>NUCLEOTIDE SEQUENCE [LARGE SCALE GENOMIC DNA]</scope>
    <source>
        <strain evidence="2 3">F0068</strain>
    </source>
</reference>
<comment type="caution">
    <text evidence="2">The sequence shown here is derived from an EMBL/GenBank/DDBJ whole genome shotgun (WGS) entry which is preliminary data.</text>
</comment>
<sequence length="294" mass="32715">METELYKSRSYSGCIKSAYILFSTNLTTIFKRTWLSILVYSIPLAIMIDLSLSSRALNEADLPIPTTTLVLMSGMCIWSLAGCIWFIAVVNRILNTRTLKANLIRATVLILILLHVAGFVKIILQLVNTLVVSTFLSAKVSSGAATLTSTVIEILLDSAFFVALLPCTFSIIKYLINPQSKISDIFGKAYRHGWRHWGFLFITLFITGIIFCLIATVLFAPFGIIVEAQISDLLGTLNGDPSGIPSNFYILLYGTTLLTSFIFAYLVIWSSFVFYYAYGSIETTEREREKSLTA</sequence>
<dbReference type="RefSeq" id="WP_021583015.1">
    <property type="nucleotide sequence ID" value="NZ_AWET01000007.1"/>
</dbReference>
<keyword evidence="1" id="KW-0812">Transmembrane</keyword>
<evidence type="ECO:0000256" key="1">
    <source>
        <dbReference type="SAM" id="Phobius"/>
    </source>
</evidence>
<keyword evidence="1" id="KW-0472">Membrane</keyword>
<feature type="transmembrane region" description="Helical" evidence="1">
    <location>
        <begin position="154"/>
        <end position="176"/>
    </location>
</feature>
<dbReference type="PATRIC" id="fig|1081904.3.peg.284"/>
<dbReference type="EMBL" id="AWET01000007">
    <property type="protein sequence ID" value="ERK03899.1"/>
    <property type="molecule type" value="Genomic_DNA"/>
</dbReference>
<feature type="transmembrane region" description="Helical" evidence="1">
    <location>
        <begin position="69"/>
        <end position="94"/>
    </location>
</feature>
<name>U2MXF9_9BACT</name>
<feature type="transmembrane region" description="Helical" evidence="1">
    <location>
        <begin position="37"/>
        <end position="57"/>
    </location>
</feature>
<keyword evidence="3" id="KW-1185">Reference proteome</keyword>
<protein>
    <submittedName>
        <fullName evidence="2">Putative membrane protein</fullName>
    </submittedName>
</protein>
<dbReference type="AlphaFoldDB" id="U2MXF9"/>
<organism evidence="2 3">
    <name type="scientific">Hoylesella pleuritidis F0068</name>
    <dbReference type="NCBI Taxonomy" id="1081904"/>
    <lineage>
        <taxon>Bacteria</taxon>
        <taxon>Pseudomonadati</taxon>
        <taxon>Bacteroidota</taxon>
        <taxon>Bacteroidia</taxon>
        <taxon>Bacteroidales</taxon>
        <taxon>Prevotellaceae</taxon>
        <taxon>Hoylesella</taxon>
    </lineage>
</organism>
<accession>U2MXF9</accession>